<protein>
    <submittedName>
        <fullName evidence="1">Uncharacterized protein</fullName>
    </submittedName>
</protein>
<dbReference type="EMBL" id="CM023488">
    <property type="protein sequence ID" value="KAH6924717.1"/>
    <property type="molecule type" value="Genomic_DNA"/>
</dbReference>
<gene>
    <name evidence="1" type="ORF">HPB50_022745</name>
</gene>
<evidence type="ECO:0000313" key="2">
    <source>
        <dbReference type="Proteomes" id="UP000821845"/>
    </source>
</evidence>
<organism evidence="1 2">
    <name type="scientific">Hyalomma asiaticum</name>
    <name type="common">Tick</name>
    <dbReference type="NCBI Taxonomy" id="266040"/>
    <lineage>
        <taxon>Eukaryota</taxon>
        <taxon>Metazoa</taxon>
        <taxon>Ecdysozoa</taxon>
        <taxon>Arthropoda</taxon>
        <taxon>Chelicerata</taxon>
        <taxon>Arachnida</taxon>
        <taxon>Acari</taxon>
        <taxon>Parasitiformes</taxon>
        <taxon>Ixodida</taxon>
        <taxon>Ixodoidea</taxon>
        <taxon>Ixodidae</taxon>
        <taxon>Hyalomminae</taxon>
        <taxon>Hyalomma</taxon>
    </lineage>
</organism>
<keyword evidence="2" id="KW-1185">Reference proteome</keyword>
<sequence>MHYTVEGTDIPDEEMNDDSWEPPPGLRAQEKRRSEIRRATPNPRDAEQATLPQHAPKPRPPTQRRRGPLA</sequence>
<accession>A0ACB7RSC9</accession>
<comment type="caution">
    <text evidence="1">The sequence shown here is derived from an EMBL/GenBank/DDBJ whole genome shotgun (WGS) entry which is preliminary data.</text>
</comment>
<name>A0ACB7RSC9_HYAAI</name>
<proteinExistence type="predicted"/>
<reference evidence="1" key="1">
    <citation type="submission" date="2020-05" db="EMBL/GenBank/DDBJ databases">
        <title>Large-scale comparative analyses of tick genomes elucidate their genetic diversity and vector capacities.</title>
        <authorList>
            <person name="Jia N."/>
            <person name="Wang J."/>
            <person name="Shi W."/>
            <person name="Du L."/>
            <person name="Sun Y."/>
            <person name="Zhan W."/>
            <person name="Jiang J."/>
            <person name="Wang Q."/>
            <person name="Zhang B."/>
            <person name="Ji P."/>
            <person name="Sakyi L.B."/>
            <person name="Cui X."/>
            <person name="Yuan T."/>
            <person name="Jiang B."/>
            <person name="Yang W."/>
            <person name="Lam T.T.-Y."/>
            <person name="Chang Q."/>
            <person name="Ding S."/>
            <person name="Wang X."/>
            <person name="Zhu J."/>
            <person name="Ruan X."/>
            <person name="Zhao L."/>
            <person name="Wei J."/>
            <person name="Que T."/>
            <person name="Du C."/>
            <person name="Cheng J."/>
            <person name="Dai P."/>
            <person name="Han X."/>
            <person name="Huang E."/>
            <person name="Gao Y."/>
            <person name="Liu J."/>
            <person name="Shao H."/>
            <person name="Ye R."/>
            <person name="Li L."/>
            <person name="Wei W."/>
            <person name="Wang X."/>
            <person name="Wang C."/>
            <person name="Yang T."/>
            <person name="Huo Q."/>
            <person name="Li W."/>
            <person name="Guo W."/>
            <person name="Chen H."/>
            <person name="Zhou L."/>
            <person name="Ni X."/>
            <person name="Tian J."/>
            <person name="Zhou Y."/>
            <person name="Sheng Y."/>
            <person name="Liu T."/>
            <person name="Pan Y."/>
            <person name="Xia L."/>
            <person name="Li J."/>
            <person name="Zhao F."/>
            <person name="Cao W."/>
        </authorList>
    </citation>
    <scope>NUCLEOTIDE SEQUENCE</scope>
    <source>
        <strain evidence="1">Hyas-2018</strain>
    </source>
</reference>
<evidence type="ECO:0000313" key="1">
    <source>
        <dbReference type="EMBL" id="KAH6924717.1"/>
    </source>
</evidence>
<dbReference type="Proteomes" id="UP000821845">
    <property type="component" value="Chromosome 8"/>
</dbReference>